<protein>
    <submittedName>
        <fullName evidence="2">Uncharacterized protein</fullName>
    </submittedName>
</protein>
<sequence length="416" mass="46663">MRRHWQGLGEDAPAGELQSRASLFWSLRVPQAQIREESAACDDRDVEWRCLPCSVFSDEEAAEDVPEAAAADGEGPEAEPWDHLTTEGPGEGFVPRVYHPDMTYQPGDLVGKQDMRICSPQPPLWKEAEPWEPTEEDPLTSFVMTEKEAANVHPDAIVRCPTAALQARARSLVTPHKRACACPLVYVAPSPKVMIQRRRSSQAGCTSEASISCPLPAPAWTLVWTGQMELHAEEEIMLDAKYRQYVASIPYAFNKMGKERIKRLHEIERAKKDKERKQKEKDAQAAKGKSAYASKTRRKSLSKKEFEVRTDLTLLMQIAATNLEPDPVANPFDDPGGHQAPTPRVYDAHPNFTDLDYKSTWDDLKESTRMLPTTVLHQPVIRAQPEVPDINPGVLATRAQQLQRPRSASNKRNAMQ</sequence>
<comment type="caution">
    <text evidence="2">The sequence shown here is derived from an EMBL/GenBank/DDBJ whole genome shotgun (WGS) entry which is preliminary data.</text>
</comment>
<feature type="region of interest" description="Disordered" evidence="1">
    <location>
        <begin position="268"/>
        <end position="300"/>
    </location>
</feature>
<gene>
    <name evidence="2" type="ORF">CYMTET_27819</name>
</gene>
<feature type="region of interest" description="Disordered" evidence="1">
    <location>
        <begin position="387"/>
        <end position="416"/>
    </location>
</feature>
<evidence type="ECO:0000313" key="3">
    <source>
        <dbReference type="Proteomes" id="UP001190700"/>
    </source>
</evidence>
<accession>A0AAE0KWJ2</accession>
<dbReference type="AlphaFoldDB" id="A0AAE0KWJ2"/>
<organism evidence="2 3">
    <name type="scientific">Cymbomonas tetramitiformis</name>
    <dbReference type="NCBI Taxonomy" id="36881"/>
    <lineage>
        <taxon>Eukaryota</taxon>
        <taxon>Viridiplantae</taxon>
        <taxon>Chlorophyta</taxon>
        <taxon>Pyramimonadophyceae</taxon>
        <taxon>Pyramimonadales</taxon>
        <taxon>Pyramimonadaceae</taxon>
        <taxon>Cymbomonas</taxon>
    </lineage>
</organism>
<evidence type="ECO:0000313" key="2">
    <source>
        <dbReference type="EMBL" id="KAK3263371.1"/>
    </source>
</evidence>
<feature type="region of interest" description="Disordered" evidence="1">
    <location>
        <begin position="60"/>
        <end position="90"/>
    </location>
</feature>
<feature type="compositionally biased region" description="Basic and acidic residues" evidence="1">
    <location>
        <begin position="268"/>
        <end position="284"/>
    </location>
</feature>
<reference evidence="2 3" key="1">
    <citation type="journal article" date="2015" name="Genome Biol. Evol.">
        <title>Comparative Genomics of a Bacterivorous Green Alga Reveals Evolutionary Causalities and Consequences of Phago-Mixotrophic Mode of Nutrition.</title>
        <authorList>
            <person name="Burns J.A."/>
            <person name="Paasch A."/>
            <person name="Narechania A."/>
            <person name="Kim E."/>
        </authorList>
    </citation>
    <scope>NUCLEOTIDE SEQUENCE [LARGE SCALE GENOMIC DNA]</scope>
    <source>
        <strain evidence="2 3">PLY_AMNH</strain>
    </source>
</reference>
<evidence type="ECO:0000256" key="1">
    <source>
        <dbReference type="SAM" id="MobiDB-lite"/>
    </source>
</evidence>
<proteinExistence type="predicted"/>
<feature type="non-terminal residue" evidence="2">
    <location>
        <position position="416"/>
    </location>
</feature>
<feature type="compositionally biased region" description="Polar residues" evidence="1">
    <location>
        <begin position="398"/>
        <end position="416"/>
    </location>
</feature>
<dbReference type="EMBL" id="LGRX02015504">
    <property type="protein sequence ID" value="KAK3263371.1"/>
    <property type="molecule type" value="Genomic_DNA"/>
</dbReference>
<keyword evidence="3" id="KW-1185">Reference proteome</keyword>
<name>A0AAE0KWJ2_9CHLO</name>
<dbReference type="Proteomes" id="UP001190700">
    <property type="component" value="Unassembled WGS sequence"/>
</dbReference>